<evidence type="ECO:0000313" key="1">
    <source>
        <dbReference type="EMBL" id="EDP31632.1"/>
    </source>
</evidence>
<gene>
    <name evidence="1" type="ORF">Bm1_36885</name>
</gene>
<dbReference type="EMBL" id="DS239411">
    <property type="protein sequence ID" value="EDP31632.1"/>
    <property type="molecule type" value="Genomic_DNA"/>
</dbReference>
<organism evidence="1">
    <name type="scientific">Brugia malayi</name>
    <name type="common">Filarial nematode worm</name>
    <dbReference type="NCBI Taxonomy" id="6279"/>
    <lineage>
        <taxon>Eukaryota</taxon>
        <taxon>Metazoa</taxon>
        <taxon>Ecdysozoa</taxon>
        <taxon>Nematoda</taxon>
        <taxon>Chromadorea</taxon>
        <taxon>Rhabditida</taxon>
        <taxon>Spirurina</taxon>
        <taxon>Spiruromorpha</taxon>
        <taxon>Filarioidea</taxon>
        <taxon>Onchocercidae</taxon>
        <taxon>Brugia</taxon>
    </lineage>
</organism>
<dbReference type="AlphaFoldDB" id="A8Q1S0"/>
<name>A8Q1S0_BRUMA</name>
<protein>
    <submittedName>
        <fullName evidence="1">Uncharacterized protein</fullName>
    </submittedName>
</protein>
<sequence>MVFVNGFYYLHNVVESLLNVKEMPVGLVRATVHLNGVECSLYAILDECALRRISAPRSEQEAIKDQELLQEVSKIMSLIGRRAKTVIIHLIMTSPGGVGYRDVPYKNRNVSDTGGRQVRVSRRWK</sequence>
<accession>A8Q1S0</accession>
<proteinExistence type="predicted"/>
<reference evidence="1" key="1">
    <citation type="journal article" date="2007" name="Science">
        <title>Draft genome of the filarial nematode parasite Brugia malayi.</title>
        <authorList>
            <person name="Ghedin E."/>
            <person name="Wang S."/>
            <person name="Spiro D."/>
            <person name="Caler E."/>
            <person name="Zhao Q."/>
            <person name="Crabtree J."/>
            <person name="Allen J.E."/>
            <person name="Delcher A.L."/>
            <person name="Guiliano D.B."/>
            <person name="Miranda-Saavedra D."/>
            <person name="Angiuoli S.V."/>
            <person name="Creasy T."/>
            <person name="Amedeo P."/>
            <person name="Haas B."/>
            <person name="El-Sayed N.M."/>
            <person name="Wortman J.R."/>
            <person name="Feldblyum T."/>
            <person name="Tallon L."/>
            <person name="Schatz M."/>
            <person name="Shumway M."/>
            <person name="Koo H."/>
            <person name="Salzberg S.L."/>
            <person name="Schobel S."/>
            <person name="Pertea M."/>
            <person name="Pop M."/>
            <person name="White O."/>
            <person name="Barton G.J."/>
            <person name="Carlow C.K."/>
            <person name="Crawford M.J."/>
            <person name="Daub J."/>
            <person name="Dimmic M.W."/>
            <person name="Estes C.F."/>
            <person name="Foster J.M."/>
            <person name="Ganatra M."/>
            <person name="Gregory W.F."/>
            <person name="Johnson N.M."/>
            <person name="Jin J."/>
            <person name="Komuniecki R."/>
            <person name="Korf I."/>
            <person name="Kumar S."/>
            <person name="Laney S."/>
            <person name="Li B.W."/>
            <person name="Li W."/>
            <person name="Lindblom T.H."/>
            <person name="Lustigman S."/>
            <person name="Ma D."/>
            <person name="Maina C.V."/>
            <person name="Martin D.M."/>
            <person name="McCarter J.P."/>
            <person name="McReynolds L."/>
            <person name="Mitreva M."/>
            <person name="Nutman T.B."/>
            <person name="Parkinson J."/>
            <person name="Peregrin-Alvarez J.M."/>
            <person name="Poole C."/>
            <person name="Ren Q."/>
            <person name="Saunders L."/>
            <person name="Sluder A.E."/>
            <person name="Smith K."/>
            <person name="Stanke M."/>
            <person name="Unnasch T.R."/>
            <person name="Ware J."/>
            <person name="Wei A.D."/>
            <person name="Weil G."/>
            <person name="Williams D.J."/>
            <person name="Zhang Y."/>
            <person name="Williams S.A."/>
            <person name="Fraser-Liggett C."/>
            <person name="Slatko B."/>
            <person name="Blaxter M.L."/>
            <person name="Scott A.L."/>
        </authorList>
    </citation>
    <scope>NUCLEOTIDE SEQUENCE [LARGE SCALE GENOMIC DNA]</scope>
</reference>